<comment type="catalytic activity">
    <reaction evidence="8">
        <text>(2R)-2-phosphoglycerate = (2R)-3-phosphoglycerate</text>
        <dbReference type="Rhea" id="RHEA:15901"/>
        <dbReference type="ChEBI" id="CHEBI:58272"/>
        <dbReference type="ChEBI" id="CHEBI:58289"/>
        <dbReference type="EC" id="5.4.2.11"/>
    </reaction>
</comment>
<dbReference type="SUPFAM" id="SSF53254">
    <property type="entry name" value="Phosphoglycerate mutase-like"/>
    <property type="match status" value="1"/>
</dbReference>
<dbReference type="EC" id="5.4.2.4" evidence="8"/>
<dbReference type="CDD" id="cd07067">
    <property type="entry name" value="HP_PGM_like"/>
    <property type="match status" value="1"/>
</dbReference>
<feature type="non-terminal residue" evidence="9">
    <location>
        <position position="254"/>
    </location>
</feature>
<dbReference type="Pfam" id="PF00300">
    <property type="entry name" value="His_Phos_1"/>
    <property type="match status" value="2"/>
</dbReference>
<evidence type="ECO:0000256" key="7">
    <source>
        <dbReference type="PIRSR" id="PIRSR613078-3"/>
    </source>
</evidence>
<comment type="catalytic activity">
    <reaction evidence="1 8">
        <text>(2R)-3-phospho-glyceroyl phosphate = (2R)-2,3-bisphosphoglycerate + H(+)</text>
        <dbReference type="Rhea" id="RHEA:17765"/>
        <dbReference type="ChEBI" id="CHEBI:15378"/>
        <dbReference type="ChEBI" id="CHEBI:57604"/>
        <dbReference type="ChEBI" id="CHEBI:58248"/>
        <dbReference type="EC" id="5.4.2.4"/>
    </reaction>
</comment>
<sequence length="254" mass="28794">MAEYTIVMVRHGESEFNKLNKFTGWCNVNLTEKGVMQARKAGQDLKKSGYTFDKAYTSVLNRAIKTLDYILEEVDQTDLLVEKSWRLNEMHTGNPTGCIKSEVRAEYGVAQVKTWNRGYNNPPPAMTEEHPYHDLIINDPAYSEGPAEEEFPMVESLKNALDRALPYWNDVIIPSLSPGDRVLIVAHSNLLRGIIKYLNNISDNDIVDLNLPNGVPFVYKLDQNHEPIVSMKFLGETDYLPSNLRHKIVANGVI</sequence>
<protein>
    <recommendedName>
        <fullName evidence="8">Phosphoglycerate mutase</fullName>
        <ecNumber evidence="8">5.4.2.11</ecNumber>
        <ecNumber evidence="8">5.4.2.4</ecNumber>
    </recommendedName>
</protein>
<dbReference type="SMART" id="SM00855">
    <property type="entry name" value="PGAM"/>
    <property type="match status" value="1"/>
</dbReference>
<keyword evidence="4 8" id="KW-0413">Isomerase</keyword>
<dbReference type="GO" id="GO:0004082">
    <property type="term" value="F:bisphosphoglycerate mutase activity"/>
    <property type="evidence" value="ECO:0007669"/>
    <property type="project" value="UniProtKB-EC"/>
</dbReference>
<evidence type="ECO:0000256" key="3">
    <source>
        <dbReference type="ARBA" id="ARBA00023152"/>
    </source>
</evidence>
<dbReference type="InterPro" id="IPR001345">
    <property type="entry name" value="PG/BPGM_mutase_AS"/>
</dbReference>
<evidence type="ECO:0000256" key="4">
    <source>
        <dbReference type="ARBA" id="ARBA00023235"/>
    </source>
</evidence>
<comment type="similarity">
    <text evidence="2 8">Belongs to the phosphoglycerate mutase family. BPG-dependent PGAM subfamily.</text>
</comment>
<proteinExistence type="inferred from homology"/>
<dbReference type="GO" id="GO:0016791">
    <property type="term" value="F:phosphatase activity"/>
    <property type="evidence" value="ECO:0007669"/>
    <property type="project" value="UniProtKB-ARBA"/>
</dbReference>
<evidence type="ECO:0000256" key="1">
    <source>
        <dbReference type="ARBA" id="ARBA00000505"/>
    </source>
</evidence>
<accession>A0AAV2QD96</accession>
<gene>
    <name evidence="9" type="ORF">MNOR_LOCUS9883</name>
</gene>
<keyword evidence="3 8" id="KW-0324">Glycolysis</keyword>
<dbReference type="PANTHER" id="PTHR11931">
    <property type="entry name" value="PHOSPHOGLYCERATE MUTASE"/>
    <property type="match status" value="1"/>
</dbReference>
<dbReference type="Proteomes" id="UP001497623">
    <property type="component" value="Unassembled WGS sequence"/>
</dbReference>
<evidence type="ECO:0000256" key="2">
    <source>
        <dbReference type="ARBA" id="ARBA00006717"/>
    </source>
</evidence>
<evidence type="ECO:0000256" key="6">
    <source>
        <dbReference type="PIRSR" id="PIRSR613078-2"/>
    </source>
</evidence>
<dbReference type="InterPro" id="IPR013078">
    <property type="entry name" value="His_Pase_superF_clade-1"/>
</dbReference>
<feature type="binding site" evidence="6">
    <location>
        <begin position="10"/>
        <end position="17"/>
    </location>
    <ligand>
        <name>substrate</name>
    </ligand>
</feature>
<dbReference type="PIRSF" id="PIRSF000709">
    <property type="entry name" value="6PFK_2-Ptase"/>
    <property type="match status" value="1"/>
</dbReference>
<evidence type="ECO:0000256" key="5">
    <source>
        <dbReference type="PIRSR" id="PIRSR613078-1"/>
    </source>
</evidence>
<dbReference type="InterPro" id="IPR029033">
    <property type="entry name" value="His_PPase_superfam"/>
</dbReference>
<name>A0AAV2QD96_MEGNR</name>
<dbReference type="GO" id="GO:0006096">
    <property type="term" value="P:glycolytic process"/>
    <property type="evidence" value="ECO:0007669"/>
    <property type="project" value="UniProtKB-KW"/>
</dbReference>
<comment type="caution">
    <text evidence="9">The sequence shown here is derived from an EMBL/GenBank/DDBJ whole genome shotgun (WGS) entry which is preliminary data.</text>
</comment>
<dbReference type="NCBIfam" id="TIGR01258">
    <property type="entry name" value="pgm_1"/>
    <property type="match status" value="1"/>
</dbReference>
<feature type="active site" description="Tele-phosphohistidine intermediate" evidence="5">
    <location>
        <position position="11"/>
    </location>
</feature>
<dbReference type="EMBL" id="CAXKWB010004871">
    <property type="protein sequence ID" value="CAL4075718.1"/>
    <property type="molecule type" value="Genomic_DNA"/>
</dbReference>
<feature type="active site" description="Proton donor/acceptor" evidence="5">
    <location>
        <position position="89"/>
    </location>
</feature>
<keyword evidence="10" id="KW-1185">Reference proteome</keyword>
<feature type="site" description="Transition state stabilizer" evidence="7">
    <location>
        <position position="187"/>
    </location>
</feature>
<dbReference type="AlphaFoldDB" id="A0AAV2QD96"/>
<dbReference type="InterPro" id="IPR005952">
    <property type="entry name" value="Phosphogly_mut1"/>
</dbReference>
<evidence type="ECO:0000313" key="9">
    <source>
        <dbReference type="EMBL" id="CAL4075718.1"/>
    </source>
</evidence>
<dbReference type="HAMAP" id="MF_01039">
    <property type="entry name" value="PGAM_GpmA"/>
    <property type="match status" value="1"/>
</dbReference>
<dbReference type="GO" id="GO:0004619">
    <property type="term" value="F:phosphoglycerate mutase activity"/>
    <property type="evidence" value="ECO:0007669"/>
    <property type="project" value="UniProtKB-EC"/>
</dbReference>
<dbReference type="EC" id="5.4.2.11" evidence="8"/>
<dbReference type="PROSITE" id="PS00175">
    <property type="entry name" value="PG_MUTASE"/>
    <property type="match status" value="1"/>
</dbReference>
<feature type="binding site" evidence="6">
    <location>
        <position position="62"/>
    </location>
    <ligand>
        <name>substrate</name>
    </ligand>
</feature>
<organism evidence="9 10">
    <name type="scientific">Meganyctiphanes norvegica</name>
    <name type="common">Northern krill</name>
    <name type="synonym">Thysanopoda norvegica</name>
    <dbReference type="NCBI Taxonomy" id="48144"/>
    <lineage>
        <taxon>Eukaryota</taxon>
        <taxon>Metazoa</taxon>
        <taxon>Ecdysozoa</taxon>
        <taxon>Arthropoda</taxon>
        <taxon>Crustacea</taxon>
        <taxon>Multicrustacea</taxon>
        <taxon>Malacostraca</taxon>
        <taxon>Eumalacostraca</taxon>
        <taxon>Eucarida</taxon>
        <taxon>Euphausiacea</taxon>
        <taxon>Euphausiidae</taxon>
        <taxon>Meganyctiphanes</taxon>
    </lineage>
</organism>
<evidence type="ECO:0000256" key="8">
    <source>
        <dbReference type="RuleBase" id="RU004511"/>
    </source>
</evidence>
<evidence type="ECO:0000313" key="10">
    <source>
        <dbReference type="Proteomes" id="UP001497623"/>
    </source>
</evidence>
<reference evidence="9 10" key="1">
    <citation type="submission" date="2024-05" db="EMBL/GenBank/DDBJ databases">
        <authorList>
            <person name="Wallberg A."/>
        </authorList>
    </citation>
    <scope>NUCLEOTIDE SEQUENCE [LARGE SCALE GENOMIC DNA]</scope>
</reference>
<feature type="binding site" evidence="6">
    <location>
        <begin position="23"/>
        <end position="24"/>
    </location>
    <ligand>
        <name>substrate</name>
    </ligand>
</feature>
<feature type="binding site" evidence="6">
    <location>
        <position position="100"/>
    </location>
    <ligand>
        <name>substrate</name>
    </ligand>
</feature>
<dbReference type="Gene3D" id="3.40.50.1240">
    <property type="entry name" value="Phosphoglycerate mutase-like"/>
    <property type="match status" value="1"/>
</dbReference>